<evidence type="ECO:0000256" key="1">
    <source>
        <dbReference type="SAM" id="MobiDB-lite"/>
    </source>
</evidence>
<dbReference type="PANTHER" id="PTHR37096:SF1">
    <property type="entry name" value="AAA+ ATPASE DOMAIN-CONTAINING PROTEIN"/>
    <property type="match status" value="1"/>
</dbReference>
<gene>
    <name evidence="3" type="ORF">GSTUAT00003655001</name>
</gene>
<dbReference type="PANTHER" id="PTHR37096">
    <property type="entry name" value="YALI0E33429P"/>
    <property type="match status" value="1"/>
</dbReference>
<evidence type="ECO:0000313" key="4">
    <source>
        <dbReference type="Proteomes" id="UP001412239"/>
    </source>
</evidence>
<dbReference type="Gene3D" id="3.40.50.300">
    <property type="entry name" value="P-loop containing nucleotide triphosphate hydrolases"/>
    <property type="match status" value="1"/>
</dbReference>
<feature type="domain" description="AAA+ ATPase" evidence="2">
    <location>
        <begin position="177"/>
        <end position="325"/>
    </location>
</feature>
<organism evidence="3 4">
    <name type="scientific">Tuber aestivum</name>
    <name type="common">summer truffle</name>
    <dbReference type="NCBI Taxonomy" id="59557"/>
    <lineage>
        <taxon>Eukaryota</taxon>
        <taxon>Fungi</taxon>
        <taxon>Dikarya</taxon>
        <taxon>Ascomycota</taxon>
        <taxon>Pezizomycotina</taxon>
        <taxon>Pezizomycetes</taxon>
        <taxon>Pezizales</taxon>
        <taxon>Tuberaceae</taxon>
        <taxon>Tuber</taxon>
    </lineage>
</organism>
<keyword evidence="4" id="KW-1185">Reference proteome</keyword>
<dbReference type="InterPro" id="IPR011579">
    <property type="entry name" value="ATPase_dom"/>
</dbReference>
<sequence length="522" mass="58619">MPHIRSAAPMAFSATRVRASASRLFSHLNSHSYLQSGHYRSQASNYVSSRFPRTSSKYSYQHRLRKLRTRKTPGSFPSASGTSSTTSPHLSPPSKEWIIGKIKYLLFSRHSFVVGAILALPLGTSAYTYYMEKARQNKLCSAFAKGAVPDVPKDEDLMARAKVSEQILSLLHNPHTDFQYSMIVGNHGTGKTTLVRRIAHQLSGVIYVDMQHGDSSDEAFGQAFSQALRWSPRIGSSLQMLLTRMRMVNGLGDSDSRPLYRQVFEEFWIQARVFKRNNGHLPVLIIDNLNRLAWENPKLLAILQDIAKDGADERLFEVVFVESEGLTPIQMQGRATYCRLGRIAEVEDLTYKEAVEFLCNKKAFSPSDAEEIYALVGGRPYYLQLIVSDISRGLSFEGLISNLDLRYFEVDSNKLSVTAVRHKLLTDVGLKFAAAKNSEEAAFRGPALHLVRKILQDGHIGWNDFFRMVPDAALGVRLLLLNVFSSAPRSDGISFSSKLTEAVVRQYVEQTDREAAAKSKWW</sequence>
<dbReference type="SMART" id="SM00382">
    <property type="entry name" value="AAA"/>
    <property type="match status" value="1"/>
</dbReference>
<dbReference type="GO" id="GO:0005524">
    <property type="term" value="F:ATP binding"/>
    <property type="evidence" value="ECO:0007669"/>
    <property type="project" value="InterPro"/>
</dbReference>
<dbReference type="Pfam" id="PF01637">
    <property type="entry name" value="ATPase_2"/>
    <property type="match status" value="1"/>
</dbReference>
<name>A0A292PXG0_9PEZI</name>
<evidence type="ECO:0000259" key="2">
    <source>
        <dbReference type="SMART" id="SM00382"/>
    </source>
</evidence>
<dbReference type="AlphaFoldDB" id="A0A292PXG0"/>
<dbReference type="Proteomes" id="UP001412239">
    <property type="component" value="Unassembled WGS sequence"/>
</dbReference>
<protein>
    <recommendedName>
        <fullName evidence="2">AAA+ ATPase domain-containing protein</fullName>
    </recommendedName>
</protein>
<feature type="region of interest" description="Disordered" evidence="1">
    <location>
        <begin position="69"/>
        <end position="93"/>
    </location>
</feature>
<feature type="compositionally biased region" description="Low complexity" evidence="1">
    <location>
        <begin position="72"/>
        <end position="93"/>
    </location>
</feature>
<evidence type="ECO:0000313" key="3">
    <source>
        <dbReference type="EMBL" id="CUS12246.1"/>
    </source>
</evidence>
<accession>A0A292PXG0</accession>
<dbReference type="InterPro" id="IPR051667">
    <property type="entry name" value="Archaeal_ATPase_domain"/>
</dbReference>
<dbReference type="InterPro" id="IPR027417">
    <property type="entry name" value="P-loop_NTPase"/>
</dbReference>
<dbReference type="SUPFAM" id="SSF52540">
    <property type="entry name" value="P-loop containing nucleoside triphosphate hydrolases"/>
    <property type="match status" value="1"/>
</dbReference>
<reference evidence="3" key="1">
    <citation type="submission" date="2015-10" db="EMBL/GenBank/DDBJ databases">
        <authorList>
            <person name="Regsiter A."/>
            <person name="william w."/>
        </authorList>
    </citation>
    <scope>NUCLEOTIDE SEQUENCE</scope>
    <source>
        <strain evidence="3">Montdore</strain>
    </source>
</reference>
<dbReference type="InterPro" id="IPR003593">
    <property type="entry name" value="AAA+_ATPase"/>
</dbReference>
<dbReference type="EMBL" id="LN890997">
    <property type="protein sequence ID" value="CUS12246.1"/>
    <property type="molecule type" value="Genomic_DNA"/>
</dbReference>
<proteinExistence type="predicted"/>